<dbReference type="RefSeq" id="WP_345141247.1">
    <property type="nucleotide sequence ID" value="NZ_BAABAT010000058.1"/>
</dbReference>
<evidence type="ECO:0000256" key="2">
    <source>
        <dbReference type="SAM" id="Phobius"/>
    </source>
</evidence>
<dbReference type="InterPro" id="IPR000772">
    <property type="entry name" value="Ricin_B_lectin"/>
</dbReference>
<keyword evidence="2" id="KW-0812">Transmembrane</keyword>
<name>A0ABP8DT31_9ACTN</name>
<feature type="region of interest" description="Disordered" evidence="1">
    <location>
        <begin position="284"/>
        <end position="319"/>
    </location>
</feature>
<dbReference type="Gene3D" id="2.80.10.50">
    <property type="match status" value="1"/>
</dbReference>
<proteinExistence type="predicted"/>
<feature type="region of interest" description="Disordered" evidence="1">
    <location>
        <begin position="1"/>
        <end position="79"/>
    </location>
</feature>
<dbReference type="PROSITE" id="PS50231">
    <property type="entry name" value="RICIN_B_LECTIN"/>
    <property type="match status" value="1"/>
</dbReference>
<feature type="compositionally biased region" description="Basic and acidic residues" evidence="1">
    <location>
        <begin position="31"/>
        <end position="41"/>
    </location>
</feature>
<feature type="region of interest" description="Disordered" evidence="1">
    <location>
        <begin position="132"/>
        <end position="207"/>
    </location>
</feature>
<feature type="compositionally biased region" description="Low complexity" evidence="1">
    <location>
        <begin position="144"/>
        <end position="192"/>
    </location>
</feature>
<gene>
    <name evidence="4" type="ORF">GCM10022255_103300</name>
</gene>
<keyword evidence="5" id="KW-1185">Reference proteome</keyword>
<evidence type="ECO:0000259" key="3">
    <source>
        <dbReference type="SMART" id="SM00458"/>
    </source>
</evidence>
<keyword evidence="2" id="KW-0472">Membrane</keyword>
<feature type="domain" description="Ricin B lectin" evidence="3">
    <location>
        <begin position="202"/>
        <end position="319"/>
    </location>
</feature>
<dbReference type="InterPro" id="IPR035992">
    <property type="entry name" value="Ricin_B-like_lectins"/>
</dbReference>
<dbReference type="SMART" id="SM00458">
    <property type="entry name" value="RICIN"/>
    <property type="match status" value="1"/>
</dbReference>
<evidence type="ECO:0000256" key="1">
    <source>
        <dbReference type="SAM" id="MobiDB-lite"/>
    </source>
</evidence>
<evidence type="ECO:0000313" key="4">
    <source>
        <dbReference type="EMBL" id="GAA4262972.1"/>
    </source>
</evidence>
<evidence type="ECO:0000313" key="5">
    <source>
        <dbReference type="Proteomes" id="UP001500620"/>
    </source>
</evidence>
<organism evidence="4 5">
    <name type="scientific">Dactylosporangium darangshiense</name>
    <dbReference type="NCBI Taxonomy" id="579108"/>
    <lineage>
        <taxon>Bacteria</taxon>
        <taxon>Bacillati</taxon>
        <taxon>Actinomycetota</taxon>
        <taxon>Actinomycetes</taxon>
        <taxon>Micromonosporales</taxon>
        <taxon>Micromonosporaceae</taxon>
        <taxon>Dactylosporangium</taxon>
    </lineage>
</organism>
<accession>A0ABP8DT31</accession>
<keyword evidence="2" id="KW-1133">Transmembrane helix</keyword>
<reference evidence="5" key="1">
    <citation type="journal article" date="2019" name="Int. J. Syst. Evol. Microbiol.">
        <title>The Global Catalogue of Microorganisms (GCM) 10K type strain sequencing project: providing services to taxonomists for standard genome sequencing and annotation.</title>
        <authorList>
            <consortium name="The Broad Institute Genomics Platform"/>
            <consortium name="The Broad Institute Genome Sequencing Center for Infectious Disease"/>
            <person name="Wu L."/>
            <person name="Ma J."/>
        </authorList>
    </citation>
    <scope>NUCLEOTIDE SEQUENCE [LARGE SCALE GENOMIC DNA]</scope>
    <source>
        <strain evidence="5">JCM 17441</strain>
    </source>
</reference>
<comment type="caution">
    <text evidence="4">The sequence shown here is derived from an EMBL/GenBank/DDBJ whole genome shotgun (WGS) entry which is preliminary data.</text>
</comment>
<dbReference type="SUPFAM" id="SSF50370">
    <property type="entry name" value="Ricin B-like lectins"/>
    <property type="match status" value="1"/>
</dbReference>
<dbReference type="Proteomes" id="UP001500620">
    <property type="component" value="Unassembled WGS sequence"/>
</dbReference>
<protein>
    <recommendedName>
        <fullName evidence="3">Ricin B lectin domain-containing protein</fullName>
    </recommendedName>
</protein>
<sequence length="319" mass="32561">MTHPDETEPGTAGSEIDDEPLLVRPYVRLRQRTEHPADEVRGGPSPSAGRPEQHGRPAAAPNRTGATRAGRRIGSTLTRHVHRRRRRVLTVGLGTLILLLGTTALVLVVGGQPPAPAANADGVAAPKDRHLTTGAVQAPPPSPASSTPSRAGAPSTAGAPAPSGPPAGSTAPPQPSDSTQPSDAPALDEQPAPLQPPPAANRTGRITGVSGLCLDGAAGPQADRARRWECNGSSGQTWTVARDGTVQTMGRCLQATGGQVALQACDGGPGQQWRSGSADSLINPASGLCLSGPDDDPGSRGPQRVAACNRSDAQRWTLP</sequence>
<dbReference type="EMBL" id="BAABAT010000058">
    <property type="protein sequence ID" value="GAA4262972.1"/>
    <property type="molecule type" value="Genomic_DNA"/>
</dbReference>
<feature type="transmembrane region" description="Helical" evidence="2">
    <location>
        <begin position="88"/>
        <end position="109"/>
    </location>
</feature>
<dbReference type="Pfam" id="PF00652">
    <property type="entry name" value="Ricin_B_lectin"/>
    <property type="match status" value="1"/>
</dbReference>
<feature type="compositionally biased region" description="Low complexity" evidence="1">
    <location>
        <begin position="56"/>
        <end position="68"/>
    </location>
</feature>